<evidence type="ECO:0000256" key="6">
    <source>
        <dbReference type="ARBA" id="ARBA00023102"/>
    </source>
</evidence>
<dbReference type="SUPFAM" id="SSF89550">
    <property type="entry name" value="PHP domain-like"/>
    <property type="match status" value="1"/>
</dbReference>
<evidence type="ECO:0000313" key="10">
    <source>
        <dbReference type="EMBL" id="HET97947.1"/>
    </source>
</evidence>
<feature type="domain" description="PHP" evidence="9">
    <location>
        <begin position="7"/>
        <end position="208"/>
    </location>
</feature>
<protein>
    <recommendedName>
        <fullName evidence="3 8">Histidinol-phosphatase</fullName>
        <shortName evidence="8">HolPase</shortName>
        <ecNumber evidence="3 8">3.1.3.15</ecNumber>
    </recommendedName>
</protein>
<dbReference type="InterPro" id="IPR010140">
    <property type="entry name" value="Histidinol_P_phosphatase_HisJ"/>
</dbReference>
<dbReference type="InterPro" id="IPR004013">
    <property type="entry name" value="PHP_dom"/>
</dbReference>
<keyword evidence="4 8" id="KW-0028">Amino-acid biosynthesis</keyword>
<dbReference type="Gene3D" id="3.20.20.140">
    <property type="entry name" value="Metal-dependent hydrolases"/>
    <property type="match status" value="1"/>
</dbReference>
<comment type="caution">
    <text evidence="10">The sequence shown here is derived from an EMBL/GenBank/DDBJ whole genome shotgun (WGS) entry which is preliminary data.</text>
</comment>
<dbReference type="InterPro" id="IPR016195">
    <property type="entry name" value="Pol/histidinol_Pase-like"/>
</dbReference>
<dbReference type="UniPathway" id="UPA00031">
    <property type="reaction ID" value="UER00013"/>
</dbReference>
<comment type="pathway">
    <text evidence="1 8">Amino-acid biosynthesis; L-histidine biosynthesis; L-histidine from 5-phospho-alpha-D-ribose 1-diphosphate: step 8/9.</text>
</comment>
<evidence type="ECO:0000256" key="1">
    <source>
        <dbReference type="ARBA" id="ARBA00004970"/>
    </source>
</evidence>
<dbReference type="Pfam" id="PF02811">
    <property type="entry name" value="PHP"/>
    <property type="match status" value="1"/>
</dbReference>
<dbReference type="GO" id="GO:0000105">
    <property type="term" value="P:L-histidine biosynthetic process"/>
    <property type="evidence" value="ECO:0007669"/>
    <property type="project" value="UniProtKB-UniRule"/>
</dbReference>
<evidence type="ECO:0000256" key="7">
    <source>
        <dbReference type="ARBA" id="ARBA00049158"/>
    </source>
</evidence>
<dbReference type="NCBIfam" id="TIGR01856">
    <property type="entry name" value="hisJ_fam"/>
    <property type="match status" value="1"/>
</dbReference>
<evidence type="ECO:0000256" key="2">
    <source>
        <dbReference type="ARBA" id="ARBA00009152"/>
    </source>
</evidence>
<gene>
    <name evidence="10" type="ORF">ENN98_04520</name>
</gene>
<dbReference type="GO" id="GO:0005737">
    <property type="term" value="C:cytoplasm"/>
    <property type="evidence" value="ECO:0007669"/>
    <property type="project" value="TreeGrafter"/>
</dbReference>
<dbReference type="AlphaFoldDB" id="A0A7C2THL1"/>
<evidence type="ECO:0000256" key="4">
    <source>
        <dbReference type="ARBA" id="ARBA00022605"/>
    </source>
</evidence>
<dbReference type="EMBL" id="DSDS01000104">
    <property type="protein sequence ID" value="HET97947.1"/>
    <property type="molecule type" value="Genomic_DNA"/>
</dbReference>
<accession>A0A7C2THL1</accession>
<dbReference type="PANTHER" id="PTHR21039:SF0">
    <property type="entry name" value="HISTIDINOL-PHOSPHATASE"/>
    <property type="match status" value="1"/>
</dbReference>
<proteinExistence type="inferred from homology"/>
<evidence type="ECO:0000256" key="8">
    <source>
        <dbReference type="RuleBase" id="RU366003"/>
    </source>
</evidence>
<organism evidence="10">
    <name type="scientific">Desulfurivibrio alkaliphilus</name>
    <dbReference type="NCBI Taxonomy" id="427923"/>
    <lineage>
        <taxon>Bacteria</taxon>
        <taxon>Pseudomonadati</taxon>
        <taxon>Thermodesulfobacteriota</taxon>
        <taxon>Desulfobulbia</taxon>
        <taxon>Desulfobulbales</taxon>
        <taxon>Desulfobulbaceae</taxon>
        <taxon>Desulfurivibrio</taxon>
    </lineage>
</organism>
<reference evidence="10" key="1">
    <citation type="journal article" date="2020" name="mSystems">
        <title>Genome- and Community-Level Interaction Insights into Carbon Utilization and Element Cycling Functions of Hydrothermarchaeota in Hydrothermal Sediment.</title>
        <authorList>
            <person name="Zhou Z."/>
            <person name="Liu Y."/>
            <person name="Xu W."/>
            <person name="Pan J."/>
            <person name="Luo Z.H."/>
            <person name="Li M."/>
        </authorList>
    </citation>
    <scope>NUCLEOTIDE SEQUENCE [LARGE SCALE GENOMIC DNA]</scope>
    <source>
        <strain evidence="10">SpSt-1224</strain>
    </source>
</reference>
<comment type="catalytic activity">
    <reaction evidence="7 8">
        <text>L-histidinol phosphate + H2O = L-histidinol + phosphate</text>
        <dbReference type="Rhea" id="RHEA:14465"/>
        <dbReference type="ChEBI" id="CHEBI:15377"/>
        <dbReference type="ChEBI" id="CHEBI:43474"/>
        <dbReference type="ChEBI" id="CHEBI:57699"/>
        <dbReference type="ChEBI" id="CHEBI:57980"/>
        <dbReference type="EC" id="3.1.3.15"/>
    </reaction>
</comment>
<dbReference type="Pfam" id="PF13263">
    <property type="entry name" value="PHP_C"/>
    <property type="match status" value="1"/>
</dbReference>
<dbReference type="GO" id="GO:0004401">
    <property type="term" value="F:histidinol-phosphatase activity"/>
    <property type="evidence" value="ECO:0007669"/>
    <property type="project" value="UniProtKB-UniRule"/>
</dbReference>
<comment type="similarity">
    <text evidence="2 8">Belongs to the PHP hydrolase family. HisK subfamily.</text>
</comment>
<name>A0A7C2THL1_9BACT</name>
<evidence type="ECO:0000256" key="5">
    <source>
        <dbReference type="ARBA" id="ARBA00022801"/>
    </source>
</evidence>
<keyword evidence="5 8" id="KW-0378">Hydrolase</keyword>
<evidence type="ECO:0000256" key="3">
    <source>
        <dbReference type="ARBA" id="ARBA00013085"/>
    </source>
</evidence>
<evidence type="ECO:0000259" key="9">
    <source>
        <dbReference type="Pfam" id="PF02811"/>
    </source>
</evidence>
<dbReference type="PANTHER" id="PTHR21039">
    <property type="entry name" value="HISTIDINOL PHOSPHATASE-RELATED"/>
    <property type="match status" value="1"/>
</dbReference>
<keyword evidence="6 8" id="KW-0368">Histidine biosynthesis</keyword>
<dbReference type="Proteomes" id="UP000885986">
    <property type="component" value="Unassembled WGS sequence"/>
</dbReference>
<dbReference type="EC" id="3.1.3.15" evidence="3 8"/>
<sequence>MLDSSTDGHVHTALCRHAVGEMEQYVQAALDRGLRRIFFLEHFEAGIINDYQCWLGPDDFAYYRREGERLRRRYAGKIEIGLGVEVGYNPREVAATKEFLATHRWDRVGLSCHFLAIGSRHYNLLSSDPRTLAVFSEYGVARALGEYFALLAEAVTQLPGTQLCHLDAALRHHPEVATPLEELSAGSICEQIFQAMAARGMALEINTSGYSHRRRLAYPAPDLLDRAARFQLPLTAGSDAHRPEEVGRFFDRLP</sequence>